<feature type="signal peptide" evidence="2">
    <location>
        <begin position="1"/>
        <end position="22"/>
    </location>
</feature>
<evidence type="ECO:0000313" key="5">
    <source>
        <dbReference type="Proteomes" id="UP001497497"/>
    </source>
</evidence>
<keyword evidence="2" id="KW-0732">Signal</keyword>
<dbReference type="Proteomes" id="UP001497497">
    <property type="component" value="Unassembled WGS sequence"/>
</dbReference>
<evidence type="ECO:0000259" key="3">
    <source>
        <dbReference type="PROSITE" id="PS50835"/>
    </source>
</evidence>
<dbReference type="InterPro" id="IPR007110">
    <property type="entry name" value="Ig-like_dom"/>
</dbReference>
<name>A0AAV2I9A3_LYMST</name>
<dbReference type="SUPFAM" id="SSF48726">
    <property type="entry name" value="Immunoglobulin"/>
    <property type="match status" value="1"/>
</dbReference>
<sequence length="321" mass="35137">MSFSGEIKYLLVVLFKILAVQGHLSVLDKHVVLEGETFTITCDHLRVDAPALNLTFDLMVAAVLDEKKGTVEQLVSMPTDGPQPTIAFPQGRRWNYTCVKSPHHPSVTITVHDAMMQDSGSYVCALSIKGLNVTSRSFNRVEVLSVNKGPAVEPTLTEVMEASLTETPLEGQGKPDPMPRKGRQTGEGPAESTPPSLFILLHLEDGSVVTKDQGELFIARCMAVCRPTCTTSWSFNPPLGGNGSFERIDKLLVAHMLNLNSMKSDAGAYRCTGTNEAETLSSTIELKVVVPQKKTDDKNNASRFSFHDIYLLFIAELILFV</sequence>
<reference evidence="4 5" key="1">
    <citation type="submission" date="2024-04" db="EMBL/GenBank/DDBJ databases">
        <authorList>
            <consortium name="Genoscope - CEA"/>
            <person name="William W."/>
        </authorList>
    </citation>
    <scope>NUCLEOTIDE SEQUENCE [LARGE SCALE GENOMIC DNA]</scope>
</reference>
<feature type="region of interest" description="Disordered" evidence="1">
    <location>
        <begin position="165"/>
        <end position="194"/>
    </location>
</feature>
<accession>A0AAV2I9A3</accession>
<feature type="domain" description="Ig-like" evidence="3">
    <location>
        <begin position="195"/>
        <end position="287"/>
    </location>
</feature>
<organism evidence="4 5">
    <name type="scientific">Lymnaea stagnalis</name>
    <name type="common">Great pond snail</name>
    <name type="synonym">Helix stagnalis</name>
    <dbReference type="NCBI Taxonomy" id="6523"/>
    <lineage>
        <taxon>Eukaryota</taxon>
        <taxon>Metazoa</taxon>
        <taxon>Spiralia</taxon>
        <taxon>Lophotrochozoa</taxon>
        <taxon>Mollusca</taxon>
        <taxon>Gastropoda</taxon>
        <taxon>Heterobranchia</taxon>
        <taxon>Euthyneura</taxon>
        <taxon>Panpulmonata</taxon>
        <taxon>Hygrophila</taxon>
        <taxon>Lymnaeoidea</taxon>
        <taxon>Lymnaeidae</taxon>
        <taxon>Lymnaea</taxon>
    </lineage>
</organism>
<dbReference type="SMART" id="SM00409">
    <property type="entry name" value="IG"/>
    <property type="match status" value="2"/>
</dbReference>
<comment type="caution">
    <text evidence="4">The sequence shown here is derived from an EMBL/GenBank/DDBJ whole genome shotgun (WGS) entry which is preliminary data.</text>
</comment>
<dbReference type="Gene3D" id="2.60.40.10">
    <property type="entry name" value="Immunoglobulins"/>
    <property type="match status" value="2"/>
</dbReference>
<proteinExistence type="predicted"/>
<feature type="chain" id="PRO_5043662750" description="Ig-like domain-containing protein" evidence="2">
    <location>
        <begin position="23"/>
        <end position="321"/>
    </location>
</feature>
<protein>
    <recommendedName>
        <fullName evidence="3">Ig-like domain-containing protein</fullName>
    </recommendedName>
</protein>
<dbReference type="InterPro" id="IPR036179">
    <property type="entry name" value="Ig-like_dom_sf"/>
</dbReference>
<evidence type="ECO:0000313" key="4">
    <source>
        <dbReference type="EMBL" id="CAL1543298.1"/>
    </source>
</evidence>
<dbReference type="InterPro" id="IPR013783">
    <property type="entry name" value="Ig-like_fold"/>
</dbReference>
<gene>
    <name evidence="4" type="ORF">GSLYS_00016832001</name>
</gene>
<dbReference type="AlphaFoldDB" id="A0AAV2I9A3"/>
<keyword evidence="5" id="KW-1185">Reference proteome</keyword>
<evidence type="ECO:0000256" key="2">
    <source>
        <dbReference type="SAM" id="SignalP"/>
    </source>
</evidence>
<dbReference type="InterPro" id="IPR003599">
    <property type="entry name" value="Ig_sub"/>
</dbReference>
<dbReference type="EMBL" id="CAXITT010000539">
    <property type="protein sequence ID" value="CAL1543298.1"/>
    <property type="molecule type" value="Genomic_DNA"/>
</dbReference>
<dbReference type="PROSITE" id="PS50835">
    <property type="entry name" value="IG_LIKE"/>
    <property type="match status" value="1"/>
</dbReference>
<evidence type="ECO:0000256" key="1">
    <source>
        <dbReference type="SAM" id="MobiDB-lite"/>
    </source>
</evidence>